<dbReference type="PANTHER" id="PTHR46344:SF27">
    <property type="entry name" value="KELCH REPEAT SUPERFAMILY PROTEIN"/>
    <property type="match status" value="1"/>
</dbReference>
<dbReference type="Pfam" id="PF24681">
    <property type="entry name" value="Kelch_KLHDC2_KLHL20_DRC7"/>
    <property type="match status" value="1"/>
</dbReference>
<dbReference type="PANTHER" id="PTHR46344">
    <property type="entry name" value="OS02G0202900 PROTEIN"/>
    <property type="match status" value="1"/>
</dbReference>
<keyword evidence="1" id="KW-0880">Kelch repeat</keyword>
<evidence type="ECO:0000256" key="2">
    <source>
        <dbReference type="ARBA" id="ARBA00022737"/>
    </source>
</evidence>
<dbReference type="Proteomes" id="UP000053660">
    <property type="component" value="Unassembled WGS sequence"/>
</dbReference>
<dbReference type="SUPFAM" id="SSF117281">
    <property type="entry name" value="Kelch motif"/>
    <property type="match status" value="1"/>
</dbReference>
<dbReference type="InterPro" id="IPR015915">
    <property type="entry name" value="Kelch-typ_b-propeller"/>
</dbReference>
<protein>
    <submittedName>
        <fullName evidence="3">Kelch repeat protein</fullName>
    </submittedName>
</protein>
<keyword evidence="2" id="KW-0677">Repeat</keyword>
<gene>
    <name evidence="3" type="ORF">OESDEN_17176</name>
</gene>
<reference evidence="3 4" key="1">
    <citation type="submission" date="2014-03" db="EMBL/GenBank/DDBJ databases">
        <title>Draft genome of the hookworm Oesophagostomum dentatum.</title>
        <authorList>
            <person name="Mitreva M."/>
        </authorList>
    </citation>
    <scope>NUCLEOTIDE SEQUENCE [LARGE SCALE GENOMIC DNA]</scope>
    <source>
        <strain evidence="3 4">OD-Hann</strain>
    </source>
</reference>
<organism evidence="3 4">
    <name type="scientific">Oesophagostomum dentatum</name>
    <name type="common">Nodular worm</name>
    <dbReference type="NCBI Taxonomy" id="61180"/>
    <lineage>
        <taxon>Eukaryota</taxon>
        <taxon>Metazoa</taxon>
        <taxon>Ecdysozoa</taxon>
        <taxon>Nematoda</taxon>
        <taxon>Chromadorea</taxon>
        <taxon>Rhabditida</taxon>
        <taxon>Rhabditina</taxon>
        <taxon>Rhabditomorpha</taxon>
        <taxon>Strongyloidea</taxon>
        <taxon>Strongylidae</taxon>
        <taxon>Oesophagostomum</taxon>
    </lineage>
</organism>
<dbReference type="AlphaFoldDB" id="A0A0B1SI23"/>
<evidence type="ECO:0000313" key="3">
    <source>
        <dbReference type="EMBL" id="KHJ83127.1"/>
    </source>
</evidence>
<proteinExistence type="predicted"/>
<keyword evidence="4" id="KW-1185">Reference proteome</keyword>
<sequence length="150" mass="16687">MGPPMNEPRYNASAVVLDGFIYVMGGCDVNSRTVSTVERFSHRTGYWENVISMITQRQSFGAVALNGKIYVCGGLNEHGELRDAECFDPRTWRWRSLPMMPIASAVSASSSSNSEICAVGASNPDGSYDMQVYNIKAKQWKIVKSYRKCK</sequence>
<name>A0A0B1SI23_OESDE</name>
<dbReference type="InterPro" id="IPR006652">
    <property type="entry name" value="Kelch_1"/>
</dbReference>
<evidence type="ECO:0000256" key="1">
    <source>
        <dbReference type="ARBA" id="ARBA00022441"/>
    </source>
</evidence>
<dbReference type="Gene3D" id="2.120.10.80">
    <property type="entry name" value="Kelch-type beta propeller"/>
    <property type="match status" value="1"/>
</dbReference>
<dbReference type="OrthoDB" id="5857284at2759"/>
<evidence type="ECO:0000313" key="4">
    <source>
        <dbReference type="Proteomes" id="UP000053660"/>
    </source>
</evidence>
<accession>A0A0B1SI23</accession>
<dbReference type="EMBL" id="KN575035">
    <property type="protein sequence ID" value="KHJ83127.1"/>
    <property type="molecule type" value="Genomic_DNA"/>
</dbReference>
<dbReference type="SMART" id="SM00612">
    <property type="entry name" value="Kelch"/>
    <property type="match status" value="2"/>
</dbReference>